<comment type="subcellular location">
    <subcellularLocation>
        <location evidence="1">Cell membrane</location>
        <topology evidence="1">Multi-pass membrane protein</topology>
    </subcellularLocation>
</comment>
<evidence type="ECO:0000256" key="5">
    <source>
        <dbReference type="ARBA" id="ARBA00022984"/>
    </source>
</evidence>
<dbReference type="GO" id="GO:0008360">
    <property type="term" value="P:regulation of cell shape"/>
    <property type="evidence" value="ECO:0007669"/>
    <property type="project" value="UniProtKB-KW"/>
</dbReference>
<evidence type="ECO:0000256" key="7">
    <source>
        <dbReference type="ARBA" id="ARBA00023136"/>
    </source>
</evidence>
<gene>
    <name evidence="11" type="primary">murJ_1</name>
    <name evidence="11" type="ORF">NCTC12965_00419</name>
</gene>
<keyword evidence="7 10" id="KW-0472">Membrane</keyword>
<comment type="similarity">
    <text evidence="9">Belongs to the MurJ/MviN family.</text>
</comment>
<dbReference type="Pfam" id="PF03023">
    <property type="entry name" value="MurJ"/>
    <property type="match status" value="1"/>
</dbReference>
<feature type="transmembrane region" description="Helical" evidence="10">
    <location>
        <begin position="46"/>
        <end position="73"/>
    </location>
</feature>
<evidence type="ECO:0000256" key="3">
    <source>
        <dbReference type="ARBA" id="ARBA00022692"/>
    </source>
</evidence>
<evidence type="ECO:0000256" key="2">
    <source>
        <dbReference type="ARBA" id="ARBA00022475"/>
    </source>
</evidence>
<reference evidence="11" key="1">
    <citation type="submission" date="2019-05" db="EMBL/GenBank/DDBJ databases">
        <authorList>
            <consortium name="Pathogen Informatics"/>
        </authorList>
    </citation>
    <scope>NUCLEOTIDE SEQUENCE [LARGE SCALE GENOMIC DNA]</scope>
    <source>
        <strain evidence="11">NCTC12965</strain>
    </source>
</reference>
<protein>
    <submittedName>
        <fullName evidence="11">Integral membrane protein MviN</fullName>
    </submittedName>
</protein>
<dbReference type="AlphaFoldDB" id="A0A4U9TG82"/>
<dbReference type="InterPro" id="IPR004268">
    <property type="entry name" value="MurJ"/>
</dbReference>
<keyword evidence="5" id="KW-0573">Peptidoglycan synthesis</keyword>
<keyword evidence="6 10" id="KW-1133">Transmembrane helix</keyword>
<evidence type="ECO:0000256" key="6">
    <source>
        <dbReference type="ARBA" id="ARBA00022989"/>
    </source>
</evidence>
<proteinExistence type="inferred from homology"/>
<sequence>MLSLWRSSCQTFLRRIFAEGAFLPGVCADPWRNTKASRGKRRRRTFVAYVSGLLTLVLAVVTVLGMLAAPWVIFNYGSCFYRYAG</sequence>
<keyword evidence="2" id="KW-1003">Cell membrane</keyword>
<comment type="function">
    <text evidence="8">Involved in peptidoglycan biosynthesis. Transports lipid-linked peptidoglycan precursors from the inner to the outer leaflet of the cytoplasmic membrane.</text>
</comment>
<name>A0A4U9TG82_SERFO</name>
<evidence type="ECO:0000256" key="8">
    <source>
        <dbReference type="ARBA" id="ARBA00060041"/>
    </source>
</evidence>
<evidence type="ECO:0000256" key="1">
    <source>
        <dbReference type="ARBA" id="ARBA00004651"/>
    </source>
</evidence>
<dbReference type="EMBL" id="CABEEZ010000016">
    <property type="protein sequence ID" value="VTR17707.1"/>
    <property type="molecule type" value="Genomic_DNA"/>
</dbReference>
<organism evidence="11">
    <name type="scientific">Serratia fonticola</name>
    <dbReference type="NCBI Taxonomy" id="47917"/>
    <lineage>
        <taxon>Bacteria</taxon>
        <taxon>Pseudomonadati</taxon>
        <taxon>Pseudomonadota</taxon>
        <taxon>Gammaproteobacteria</taxon>
        <taxon>Enterobacterales</taxon>
        <taxon>Yersiniaceae</taxon>
        <taxon>Serratia</taxon>
    </lineage>
</organism>
<dbReference type="GO" id="GO:0005886">
    <property type="term" value="C:plasma membrane"/>
    <property type="evidence" value="ECO:0007669"/>
    <property type="project" value="UniProtKB-SubCell"/>
</dbReference>
<evidence type="ECO:0000313" key="11">
    <source>
        <dbReference type="EMBL" id="VTR17707.1"/>
    </source>
</evidence>
<evidence type="ECO:0000256" key="10">
    <source>
        <dbReference type="SAM" id="Phobius"/>
    </source>
</evidence>
<evidence type="ECO:0000256" key="9">
    <source>
        <dbReference type="ARBA" id="ARBA00061532"/>
    </source>
</evidence>
<accession>A0A4U9TG82</accession>
<dbReference type="GO" id="GO:0009252">
    <property type="term" value="P:peptidoglycan biosynthetic process"/>
    <property type="evidence" value="ECO:0007669"/>
    <property type="project" value="UniProtKB-KW"/>
</dbReference>
<keyword evidence="3 10" id="KW-0812">Transmembrane</keyword>
<evidence type="ECO:0000256" key="4">
    <source>
        <dbReference type="ARBA" id="ARBA00022960"/>
    </source>
</evidence>
<keyword evidence="4" id="KW-0133">Cell shape</keyword>